<keyword evidence="3" id="KW-1185">Reference proteome</keyword>
<protein>
    <submittedName>
        <fullName evidence="2">Uncharacterized protein</fullName>
    </submittedName>
</protein>
<feature type="region of interest" description="Disordered" evidence="1">
    <location>
        <begin position="64"/>
        <end position="88"/>
    </location>
</feature>
<organism evidence="2 3">
    <name type="scientific">Liparis tanakae</name>
    <name type="common">Tanaka's snailfish</name>
    <dbReference type="NCBI Taxonomy" id="230148"/>
    <lineage>
        <taxon>Eukaryota</taxon>
        <taxon>Metazoa</taxon>
        <taxon>Chordata</taxon>
        <taxon>Craniata</taxon>
        <taxon>Vertebrata</taxon>
        <taxon>Euteleostomi</taxon>
        <taxon>Actinopterygii</taxon>
        <taxon>Neopterygii</taxon>
        <taxon>Teleostei</taxon>
        <taxon>Neoteleostei</taxon>
        <taxon>Acanthomorphata</taxon>
        <taxon>Eupercaria</taxon>
        <taxon>Perciformes</taxon>
        <taxon>Cottioidei</taxon>
        <taxon>Cottales</taxon>
        <taxon>Liparidae</taxon>
        <taxon>Liparis</taxon>
    </lineage>
</organism>
<dbReference type="AlphaFoldDB" id="A0A4Z2I8A7"/>
<feature type="compositionally biased region" description="Basic and acidic residues" evidence="1">
    <location>
        <begin position="73"/>
        <end position="88"/>
    </location>
</feature>
<dbReference type="EMBL" id="SRLO01000123">
    <property type="protein sequence ID" value="TNN73584.1"/>
    <property type="molecule type" value="Genomic_DNA"/>
</dbReference>
<name>A0A4Z2I8A7_9TELE</name>
<reference evidence="2 3" key="1">
    <citation type="submission" date="2019-03" db="EMBL/GenBank/DDBJ databases">
        <title>First draft genome of Liparis tanakae, snailfish: a comprehensive survey of snailfish specific genes.</title>
        <authorList>
            <person name="Kim W."/>
            <person name="Song I."/>
            <person name="Jeong J.-H."/>
            <person name="Kim D."/>
            <person name="Kim S."/>
            <person name="Ryu S."/>
            <person name="Song J.Y."/>
            <person name="Lee S.K."/>
        </authorList>
    </citation>
    <scope>NUCLEOTIDE SEQUENCE [LARGE SCALE GENOMIC DNA]</scope>
    <source>
        <tissue evidence="2">Muscle</tissue>
    </source>
</reference>
<dbReference type="Proteomes" id="UP000314294">
    <property type="component" value="Unassembled WGS sequence"/>
</dbReference>
<sequence>MDVSERGRHSSSLAKRTSIRRFDGSISSSVPLLLLHHDGLKTHSEEVQLDGAALLLQQEHCTTSSYSSSYSSDSEKHKEANENKETGT</sequence>
<gene>
    <name evidence="2" type="ORF">EYF80_016179</name>
</gene>
<evidence type="ECO:0000256" key="1">
    <source>
        <dbReference type="SAM" id="MobiDB-lite"/>
    </source>
</evidence>
<comment type="caution">
    <text evidence="2">The sequence shown here is derived from an EMBL/GenBank/DDBJ whole genome shotgun (WGS) entry which is preliminary data.</text>
</comment>
<evidence type="ECO:0000313" key="2">
    <source>
        <dbReference type="EMBL" id="TNN73584.1"/>
    </source>
</evidence>
<proteinExistence type="predicted"/>
<evidence type="ECO:0000313" key="3">
    <source>
        <dbReference type="Proteomes" id="UP000314294"/>
    </source>
</evidence>
<accession>A0A4Z2I8A7</accession>